<dbReference type="EMBL" id="CALSDN010000001">
    <property type="protein sequence ID" value="CAH6718948.1"/>
    <property type="molecule type" value="Genomic_DNA"/>
</dbReference>
<reference evidence="1" key="1">
    <citation type="submission" date="2022-06" db="EMBL/GenBank/DDBJ databases">
        <authorList>
            <person name="Legras J.-L."/>
            <person name="Devillers H."/>
            <person name="Grondin C."/>
        </authorList>
    </citation>
    <scope>NUCLEOTIDE SEQUENCE</scope>
    <source>
        <strain evidence="1">CLIB 1444</strain>
    </source>
</reference>
<evidence type="ECO:0000313" key="1">
    <source>
        <dbReference type="EMBL" id="CAH6718948.1"/>
    </source>
</evidence>
<evidence type="ECO:0000313" key="2">
    <source>
        <dbReference type="Proteomes" id="UP001152531"/>
    </source>
</evidence>
<comment type="caution">
    <text evidence="1">The sequence shown here is derived from an EMBL/GenBank/DDBJ whole genome shotgun (WGS) entry which is preliminary data.</text>
</comment>
<protein>
    <submittedName>
        <fullName evidence="1">Cardiolipin synthase (CMP-forming)</fullName>
    </submittedName>
</protein>
<accession>A0ACA9Y1Z0</accession>
<keyword evidence="2" id="KW-1185">Reference proteome</keyword>
<dbReference type="Proteomes" id="UP001152531">
    <property type="component" value="Unassembled WGS sequence"/>
</dbReference>
<sequence>MFLTPLKCWKTGSIRVIPRVNSVGYSRINGIKPLNVGRSRCFTTSRINFNKPLQSKQEVEEVKDFKHIEQKTLSKKILSENIYTVPNFLTMSRILTTPIITYYISTHQVTPAMILFTVSCITDFLDGFIARRYKSFTVLGSILDPIADKLLMGCCTIALLYSKVMNPVIGGLFIAKDFMLLLMGIYYRYTTLPPPKIWSRFINLSIPTVKVEPNMISKVNTGFQMVYIGCLVYLEMINQVPGVNEFLGNFEYLVGFTTLISAFSYIFSKKSIKSL</sequence>
<gene>
    <name evidence="1" type="ORF">CLIB1444_01S18074</name>
</gene>
<proteinExistence type="predicted"/>
<organism evidence="1 2">
    <name type="scientific">[Candida] jaroonii</name>
    <dbReference type="NCBI Taxonomy" id="467808"/>
    <lineage>
        <taxon>Eukaryota</taxon>
        <taxon>Fungi</taxon>
        <taxon>Dikarya</taxon>
        <taxon>Ascomycota</taxon>
        <taxon>Saccharomycotina</taxon>
        <taxon>Pichiomycetes</taxon>
        <taxon>Debaryomycetaceae</taxon>
        <taxon>Yamadazyma</taxon>
    </lineage>
</organism>
<name>A0ACA9Y1Z0_9ASCO</name>